<evidence type="ECO:0000259" key="1">
    <source>
        <dbReference type="Pfam" id="PF06985"/>
    </source>
</evidence>
<feature type="non-terminal residue" evidence="2">
    <location>
        <position position="164"/>
    </location>
</feature>
<organism evidence="2 3">
    <name type="scientific">Clohesyomyces aquaticus</name>
    <dbReference type="NCBI Taxonomy" id="1231657"/>
    <lineage>
        <taxon>Eukaryota</taxon>
        <taxon>Fungi</taxon>
        <taxon>Dikarya</taxon>
        <taxon>Ascomycota</taxon>
        <taxon>Pezizomycotina</taxon>
        <taxon>Dothideomycetes</taxon>
        <taxon>Pleosporomycetidae</taxon>
        <taxon>Pleosporales</taxon>
        <taxon>Lindgomycetaceae</taxon>
        <taxon>Clohesyomyces</taxon>
    </lineage>
</organism>
<evidence type="ECO:0000313" key="2">
    <source>
        <dbReference type="EMBL" id="ORY18262.1"/>
    </source>
</evidence>
<dbReference type="OrthoDB" id="5386682at2759"/>
<dbReference type="EMBL" id="MCFA01000008">
    <property type="protein sequence ID" value="ORY18262.1"/>
    <property type="molecule type" value="Genomic_DNA"/>
</dbReference>
<dbReference type="PANTHER" id="PTHR24148:SF73">
    <property type="entry name" value="HET DOMAIN PROTEIN (AFU_ORTHOLOGUE AFUA_8G01020)"/>
    <property type="match status" value="1"/>
</dbReference>
<dbReference type="Pfam" id="PF06985">
    <property type="entry name" value="HET"/>
    <property type="match status" value="1"/>
</dbReference>
<proteinExistence type="predicted"/>
<gene>
    <name evidence="2" type="ORF">BCR34DRAFT_452520</name>
</gene>
<protein>
    <submittedName>
        <fullName evidence="2">Heterokaryon incompatibility</fullName>
    </submittedName>
</protein>
<dbReference type="PANTHER" id="PTHR24148">
    <property type="entry name" value="ANKYRIN REPEAT DOMAIN-CONTAINING PROTEIN 39 HOMOLOG-RELATED"/>
    <property type="match status" value="1"/>
</dbReference>
<feature type="non-terminal residue" evidence="2">
    <location>
        <position position="1"/>
    </location>
</feature>
<keyword evidence="3" id="KW-1185">Reference proteome</keyword>
<dbReference type="InterPro" id="IPR052895">
    <property type="entry name" value="HetReg/Transcr_Mod"/>
</dbReference>
<name>A0A1Y2A6V0_9PLEO</name>
<reference evidence="2 3" key="1">
    <citation type="submission" date="2016-07" db="EMBL/GenBank/DDBJ databases">
        <title>Pervasive Adenine N6-methylation of Active Genes in Fungi.</title>
        <authorList>
            <consortium name="DOE Joint Genome Institute"/>
            <person name="Mondo S.J."/>
            <person name="Dannebaum R.O."/>
            <person name="Kuo R.C."/>
            <person name="Labutti K."/>
            <person name="Haridas S."/>
            <person name="Kuo A."/>
            <person name="Salamov A."/>
            <person name="Ahrendt S.R."/>
            <person name="Lipzen A."/>
            <person name="Sullivan W."/>
            <person name="Andreopoulos W.B."/>
            <person name="Clum A."/>
            <person name="Lindquist E."/>
            <person name="Daum C."/>
            <person name="Ramamoorthy G.K."/>
            <person name="Gryganskyi A."/>
            <person name="Culley D."/>
            <person name="Magnuson J.K."/>
            <person name="James T.Y."/>
            <person name="O'Malley M.A."/>
            <person name="Stajich J.E."/>
            <person name="Spatafora J.W."/>
            <person name="Visel A."/>
            <person name="Grigoriev I.V."/>
        </authorList>
    </citation>
    <scope>NUCLEOTIDE SEQUENCE [LARGE SCALE GENOMIC DNA]</scope>
    <source>
        <strain evidence="2 3">CBS 115471</strain>
    </source>
</reference>
<dbReference type="AlphaFoldDB" id="A0A1Y2A6V0"/>
<evidence type="ECO:0000313" key="3">
    <source>
        <dbReference type="Proteomes" id="UP000193144"/>
    </source>
</evidence>
<accession>A0A1Y2A6V0</accession>
<sequence>YNALSYEWGDPDQPSHWIRVNDGYLKVRENLFRFLHTARGKPRAQPGLNEYIWIDAVCINQDDDQEKGHQVQDMQSVYSYAHAVYVWLGTESNANIDSVADKIPVWHRAEQNVRWIPHDVRQTFYRQLLDPTCQTHLAIEDICNNSYWDRMWIIQEILSARGEI</sequence>
<dbReference type="STRING" id="1231657.A0A1Y2A6V0"/>
<comment type="caution">
    <text evidence="2">The sequence shown here is derived from an EMBL/GenBank/DDBJ whole genome shotgun (WGS) entry which is preliminary data.</text>
</comment>
<dbReference type="Proteomes" id="UP000193144">
    <property type="component" value="Unassembled WGS sequence"/>
</dbReference>
<feature type="domain" description="Heterokaryon incompatibility" evidence="1">
    <location>
        <begin position="1"/>
        <end position="156"/>
    </location>
</feature>
<dbReference type="InterPro" id="IPR010730">
    <property type="entry name" value="HET"/>
</dbReference>